<organism evidence="2 3">
    <name type="scientific">Nonomuraea insulae</name>
    <dbReference type="NCBI Taxonomy" id="1616787"/>
    <lineage>
        <taxon>Bacteria</taxon>
        <taxon>Bacillati</taxon>
        <taxon>Actinomycetota</taxon>
        <taxon>Actinomycetes</taxon>
        <taxon>Streptosporangiales</taxon>
        <taxon>Streptosporangiaceae</taxon>
        <taxon>Nonomuraea</taxon>
    </lineage>
</organism>
<keyword evidence="1" id="KW-1133">Transmembrane helix</keyword>
<name>A0ABW1CFP3_9ACTN</name>
<feature type="transmembrane region" description="Helical" evidence="1">
    <location>
        <begin position="30"/>
        <end position="49"/>
    </location>
</feature>
<dbReference type="Proteomes" id="UP001596058">
    <property type="component" value="Unassembled WGS sequence"/>
</dbReference>
<feature type="transmembrane region" description="Helical" evidence="1">
    <location>
        <begin position="108"/>
        <end position="134"/>
    </location>
</feature>
<feature type="transmembrane region" description="Helical" evidence="1">
    <location>
        <begin position="224"/>
        <end position="245"/>
    </location>
</feature>
<dbReference type="Pfam" id="PF12730">
    <property type="entry name" value="ABC2_membrane_4"/>
    <property type="match status" value="1"/>
</dbReference>
<gene>
    <name evidence="2" type="ORF">ACFPZ3_06425</name>
</gene>
<accession>A0ABW1CFP3</accession>
<evidence type="ECO:0000313" key="3">
    <source>
        <dbReference type="Proteomes" id="UP001596058"/>
    </source>
</evidence>
<feature type="transmembrane region" description="Helical" evidence="1">
    <location>
        <begin position="177"/>
        <end position="196"/>
    </location>
</feature>
<keyword evidence="1" id="KW-0812">Transmembrane</keyword>
<keyword evidence="3" id="KW-1185">Reference proteome</keyword>
<reference evidence="3" key="1">
    <citation type="journal article" date="2019" name="Int. J. Syst. Evol. Microbiol.">
        <title>The Global Catalogue of Microorganisms (GCM) 10K type strain sequencing project: providing services to taxonomists for standard genome sequencing and annotation.</title>
        <authorList>
            <consortium name="The Broad Institute Genomics Platform"/>
            <consortium name="The Broad Institute Genome Sequencing Center for Infectious Disease"/>
            <person name="Wu L."/>
            <person name="Ma J."/>
        </authorList>
    </citation>
    <scope>NUCLEOTIDE SEQUENCE [LARGE SCALE GENOMIC DNA]</scope>
    <source>
        <strain evidence="3">CCUG 53903</strain>
    </source>
</reference>
<feature type="transmembrane region" description="Helical" evidence="1">
    <location>
        <begin position="146"/>
        <end position="170"/>
    </location>
</feature>
<keyword evidence="1" id="KW-0472">Membrane</keyword>
<comment type="caution">
    <text evidence="2">The sequence shown here is derived from an EMBL/GenBank/DDBJ whole genome shotgun (WGS) entry which is preliminary data.</text>
</comment>
<evidence type="ECO:0000313" key="2">
    <source>
        <dbReference type="EMBL" id="MFC5823481.1"/>
    </source>
</evidence>
<proteinExistence type="predicted"/>
<evidence type="ECO:0000256" key="1">
    <source>
        <dbReference type="SAM" id="Phobius"/>
    </source>
</evidence>
<feature type="transmembrane region" description="Helical" evidence="1">
    <location>
        <begin position="69"/>
        <end position="87"/>
    </location>
</feature>
<sequence length="252" mass="26278">MTRPAPPAAGRMTRLIRAELFKAGANRATWILAAIAPVFCVLWAVLIVALAPSSGPLPPESVYNMAQQAYIFTLILGILGMSAEFRHQTIAWSFLVTPRRGAVVTAKLVAYGLIGLAVAVLSALATLAAGASLLAVKGLPVMSPEVLPVLGGGALSTAGYAVLGVALAVLIRNQVAVIVLAALIFMYGDYLLSWLAPGVYPWLPTGAARALGGLRLETGTLLPVWGGALLFAGYVAVIVLIARLITLRRDIT</sequence>
<dbReference type="RefSeq" id="WP_379513014.1">
    <property type="nucleotide sequence ID" value="NZ_JBHSPA010000009.1"/>
</dbReference>
<protein>
    <submittedName>
        <fullName evidence="2">ABC transporter permease</fullName>
    </submittedName>
</protein>
<dbReference type="EMBL" id="JBHSPA010000009">
    <property type="protein sequence ID" value="MFC5823481.1"/>
    <property type="molecule type" value="Genomic_DNA"/>
</dbReference>